<evidence type="ECO:0000313" key="5">
    <source>
        <dbReference type="Proteomes" id="UP001054889"/>
    </source>
</evidence>
<dbReference type="PANTHER" id="PTHR33178">
    <property type="match status" value="1"/>
</dbReference>
<dbReference type="PROSITE" id="PS51502">
    <property type="entry name" value="S_R_A_B_BARREL"/>
    <property type="match status" value="2"/>
</dbReference>
<reference evidence="4" key="1">
    <citation type="journal article" date="2018" name="DNA Res.">
        <title>Multiple hybrid de novo genome assembly of finger millet, an orphan allotetraploid crop.</title>
        <authorList>
            <person name="Hatakeyama M."/>
            <person name="Aluri S."/>
            <person name="Balachadran M.T."/>
            <person name="Sivarajan S.R."/>
            <person name="Patrignani A."/>
            <person name="Gruter S."/>
            <person name="Poveda L."/>
            <person name="Shimizu-Inatsugi R."/>
            <person name="Baeten J."/>
            <person name="Francoijs K.J."/>
            <person name="Nataraja K.N."/>
            <person name="Reddy Y.A.N."/>
            <person name="Phadnis S."/>
            <person name="Ravikumar R.L."/>
            <person name="Schlapbach R."/>
            <person name="Sreeman S.M."/>
            <person name="Shimizu K.K."/>
        </authorList>
    </citation>
    <scope>NUCLEOTIDE SEQUENCE</scope>
</reference>
<dbReference type="EMBL" id="BQKI01000084">
    <property type="protein sequence ID" value="GJN33042.1"/>
    <property type="molecule type" value="Genomic_DNA"/>
</dbReference>
<feature type="region of interest" description="Disordered" evidence="2">
    <location>
        <begin position="1"/>
        <end position="21"/>
    </location>
</feature>
<gene>
    <name evidence="4" type="primary">gb21599</name>
    <name evidence="4" type="ORF">PR202_gb21599</name>
</gene>
<comment type="subunit">
    <text evidence="1">Homodimer.</text>
</comment>
<organism evidence="4 5">
    <name type="scientific">Eleusine coracana subsp. coracana</name>
    <dbReference type="NCBI Taxonomy" id="191504"/>
    <lineage>
        <taxon>Eukaryota</taxon>
        <taxon>Viridiplantae</taxon>
        <taxon>Streptophyta</taxon>
        <taxon>Embryophyta</taxon>
        <taxon>Tracheophyta</taxon>
        <taxon>Spermatophyta</taxon>
        <taxon>Magnoliopsida</taxon>
        <taxon>Liliopsida</taxon>
        <taxon>Poales</taxon>
        <taxon>Poaceae</taxon>
        <taxon>PACMAD clade</taxon>
        <taxon>Chloridoideae</taxon>
        <taxon>Cynodonteae</taxon>
        <taxon>Eleusininae</taxon>
        <taxon>Eleusine</taxon>
    </lineage>
</organism>
<dbReference type="AlphaFoldDB" id="A0AAV5FDK5"/>
<feature type="domain" description="Stress-response A/B barrel" evidence="3">
    <location>
        <begin position="158"/>
        <end position="250"/>
    </location>
</feature>
<comment type="caution">
    <text evidence="4">The sequence shown here is derived from an EMBL/GenBank/DDBJ whole genome shotgun (WGS) entry which is preliminary data.</text>
</comment>
<dbReference type="Gene3D" id="3.30.70.100">
    <property type="match status" value="2"/>
</dbReference>
<dbReference type="InterPro" id="IPR011008">
    <property type="entry name" value="Dimeric_a/b-barrel"/>
</dbReference>
<evidence type="ECO:0000313" key="4">
    <source>
        <dbReference type="EMBL" id="GJN33042.1"/>
    </source>
</evidence>
<dbReference type="SUPFAM" id="SSF54909">
    <property type="entry name" value="Dimeric alpha+beta barrel"/>
    <property type="match status" value="2"/>
</dbReference>
<name>A0AAV5FDK5_ELECO</name>
<evidence type="ECO:0000259" key="3">
    <source>
        <dbReference type="PROSITE" id="PS51502"/>
    </source>
</evidence>
<accession>A0AAV5FDK5</accession>
<proteinExistence type="predicted"/>
<dbReference type="PANTHER" id="PTHR33178:SF3">
    <property type="entry name" value="STRESS-RESPONSE A_B BARREL DOMAIN-CONTAINING PROTEIN UP3"/>
    <property type="match status" value="1"/>
</dbReference>
<protein>
    <recommendedName>
        <fullName evidence="3">Stress-response A/B barrel domain-containing protein</fullName>
    </recommendedName>
</protein>
<sequence>MISLKALSSPRPLPTLRRPNPSSASALRVVASAGMASSAVATPIEHIVLIKVRPESAASGAATAMVSAMEALDTQVPGLAYIHAGPVLRLSSPAAEALGPTHLLHSRYATKPDLAAYATHPAHVAVVQGHVLPNALDTTAVDWVNAAPCACPVAPGNVVRLTLAKAREGVETVQILEAVTAATKVAAEIMGIRVSFGESFSPARAKGYQFGMVAVFNSVEELDAVEGNEKVLEARAGIRSRLAEQVVLDFVVGSAGDASAPANL</sequence>
<evidence type="ECO:0000256" key="2">
    <source>
        <dbReference type="SAM" id="MobiDB-lite"/>
    </source>
</evidence>
<feature type="compositionally biased region" description="Low complexity" evidence="2">
    <location>
        <begin position="7"/>
        <end position="21"/>
    </location>
</feature>
<feature type="domain" description="Stress-response A/B barrel" evidence="3">
    <location>
        <begin position="44"/>
        <end position="143"/>
    </location>
</feature>
<dbReference type="Proteomes" id="UP001054889">
    <property type="component" value="Unassembled WGS sequence"/>
</dbReference>
<dbReference type="InterPro" id="IPR013097">
    <property type="entry name" value="Dabb"/>
</dbReference>
<dbReference type="InterPro" id="IPR044662">
    <property type="entry name" value="HS1/DABB1-like"/>
</dbReference>
<dbReference type="SMART" id="SM00886">
    <property type="entry name" value="Dabb"/>
    <property type="match status" value="2"/>
</dbReference>
<dbReference type="Pfam" id="PF07876">
    <property type="entry name" value="Dabb"/>
    <property type="match status" value="2"/>
</dbReference>
<reference evidence="4" key="2">
    <citation type="submission" date="2021-12" db="EMBL/GenBank/DDBJ databases">
        <title>Resequencing data analysis of finger millet.</title>
        <authorList>
            <person name="Hatakeyama M."/>
            <person name="Aluri S."/>
            <person name="Balachadran M.T."/>
            <person name="Sivarajan S.R."/>
            <person name="Poveda L."/>
            <person name="Shimizu-Inatsugi R."/>
            <person name="Schlapbach R."/>
            <person name="Sreeman S.M."/>
            <person name="Shimizu K.K."/>
        </authorList>
    </citation>
    <scope>NUCLEOTIDE SEQUENCE</scope>
</reference>
<keyword evidence="5" id="KW-1185">Reference proteome</keyword>
<evidence type="ECO:0000256" key="1">
    <source>
        <dbReference type="ARBA" id="ARBA00011738"/>
    </source>
</evidence>